<protein>
    <recommendedName>
        <fullName evidence="4">DUF1440 domain-containing protein</fullName>
    </recommendedName>
</protein>
<feature type="transmembrane region" description="Helical" evidence="1">
    <location>
        <begin position="76"/>
        <end position="95"/>
    </location>
</feature>
<feature type="transmembrane region" description="Helical" evidence="1">
    <location>
        <begin position="148"/>
        <end position="167"/>
    </location>
</feature>
<dbReference type="PROSITE" id="PS51318">
    <property type="entry name" value="TAT"/>
    <property type="match status" value="1"/>
</dbReference>
<proteinExistence type="predicted"/>
<keyword evidence="1" id="KW-1133">Transmembrane helix</keyword>
<comment type="caution">
    <text evidence="2">The sequence shown here is derived from an EMBL/GenBank/DDBJ whole genome shotgun (WGS) entry which is preliminary data.</text>
</comment>
<keyword evidence="3" id="KW-1185">Reference proteome</keyword>
<gene>
    <name evidence="2" type="ORF">C7400_13221</name>
</gene>
<keyword evidence="1" id="KW-0472">Membrane</keyword>
<reference evidence="2 3" key="1">
    <citation type="submission" date="2018-05" db="EMBL/GenBank/DDBJ databases">
        <title>Genomic Encyclopedia of Type Strains, Phase IV (KMG-V): Genome sequencing to study the core and pangenomes of soil and plant-associated prokaryotes.</title>
        <authorList>
            <person name="Whitman W."/>
        </authorList>
    </citation>
    <scope>NUCLEOTIDE SEQUENCE [LARGE SCALE GENOMIC DNA]</scope>
    <source>
        <strain evidence="2 3">SIr-6563</strain>
    </source>
</reference>
<dbReference type="Proteomes" id="UP000247515">
    <property type="component" value="Unassembled WGS sequence"/>
</dbReference>
<dbReference type="InterPro" id="IPR006311">
    <property type="entry name" value="TAT_signal"/>
</dbReference>
<dbReference type="EMBL" id="QJJV01000032">
    <property type="protein sequence ID" value="PXX07042.1"/>
    <property type="molecule type" value="Genomic_DNA"/>
</dbReference>
<evidence type="ECO:0000313" key="3">
    <source>
        <dbReference type="Proteomes" id="UP000247515"/>
    </source>
</evidence>
<evidence type="ECO:0000256" key="1">
    <source>
        <dbReference type="SAM" id="Phobius"/>
    </source>
</evidence>
<sequence length="170" mass="18269">MAMKKISMQSLPNTRAWRTVLRRAWITGGTAAAASALTAAQCARRDGATAPAPMNAVTHAIWPRAAPRELGLSARFTLTGFAIHGCASVFWAIGFEALRARRARTTVWSDAADAAAFSAAAWLVDYHVVPRRLTPGFETHMSNRSMLYVYGSIAAGFAAAAIVRRYASRG</sequence>
<name>A0ABX5MFI3_9BURK</name>
<accession>A0ABX5MFI3</accession>
<keyword evidence="1" id="KW-0812">Transmembrane</keyword>
<evidence type="ECO:0008006" key="4">
    <source>
        <dbReference type="Google" id="ProtNLM"/>
    </source>
</evidence>
<organism evidence="2 3">
    <name type="scientific">Paraburkholderia tropica</name>
    <dbReference type="NCBI Taxonomy" id="92647"/>
    <lineage>
        <taxon>Bacteria</taxon>
        <taxon>Pseudomonadati</taxon>
        <taxon>Pseudomonadota</taxon>
        <taxon>Betaproteobacteria</taxon>
        <taxon>Burkholderiales</taxon>
        <taxon>Burkholderiaceae</taxon>
        <taxon>Paraburkholderia</taxon>
    </lineage>
</organism>
<evidence type="ECO:0000313" key="2">
    <source>
        <dbReference type="EMBL" id="PXX07042.1"/>
    </source>
</evidence>